<evidence type="ECO:0000313" key="1">
    <source>
        <dbReference type="EMBL" id="AEC01934.1"/>
    </source>
</evidence>
<dbReference type="EMBL" id="CP002659">
    <property type="protein sequence ID" value="AEC01934.1"/>
    <property type="molecule type" value="Genomic_DNA"/>
</dbReference>
<dbReference type="HOGENOM" id="CLU_2131913_0_0_12"/>
<dbReference type="Pfam" id="PF09619">
    <property type="entry name" value="YscW"/>
    <property type="match status" value="1"/>
</dbReference>
<protein>
    <submittedName>
        <fullName evidence="1">Uncharacterized protein</fullName>
    </submittedName>
</protein>
<dbReference type="KEGG" id="scc:Spico_0708"/>
<gene>
    <name evidence="1" type="ordered locus">Spico_0708</name>
</gene>
<name>F4GLG4_PARC1</name>
<accession>F4GLG4</accession>
<dbReference type="RefSeq" id="WP_013739330.1">
    <property type="nucleotide sequence ID" value="NC_015436.1"/>
</dbReference>
<dbReference type="AlphaFoldDB" id="F4GLG4"/>
<dbReference type="Proteomes" id="UP000007939">
    <property type="component" value="Chromosome"/>
</dbReference>
<sequence length="113" mass="12425">MDYGIVTGSVIWPGAYPYTQGNVIVDISLSFIPSDGQPSQEIAHQQIRSPQRFPVNFTLRYDRTDIRPSSGRYSITASVSRTTSEEPFLSSSGNTWVITSGNPSRDILLVLTG</sequence>
<organism evidence="1 2">
    <name type="scientific">Parasphaerochaeta coccoides (strain ATCC BAA-1237 / DSM 17374 / SPN1)</name>
    <name type="common">Sphaerochaeta coccoides</name>
    <dbReference type="NCBI Taxonomy" id="760011"/>
    <lineage>
        <taxon>Bacteria</taxon>
        <taxon>Pseudomonadati</taxon>
        <taxon>Spirochaetota</taxon>
        <taxon>Spirochaetia</taxon>
        <taxon>Spirochaetales</taxon>
        <taxon>Sphaerochaetaceae</taxon>
        <taxon>Parasphaerochaeta</taxon>
    </lineage>
</organism>
<keyword evidence="2" id="KW-1185">Reference proteome</keyword>
<reference evidence="1 2" key="2">
    <citation type="journal article" date="2012" name="Stand. Genomic Sci.">
        <title>Complete genome sequence of the termite hindgut bacterium Spirochaeta coccoides type strain (SPN1(T)), reclassification in the genus Sphaerochaeta as Sphaerochaeta coccoides comb. nov. and emendations of the family Spirochaetaceae and the genus Sphaerochaeta.</title>
        <authorList>
            <person name="Abt B."/>
            <person name="Han C."/>
            <person name="Scheuner C."/>
            <person name="Lu M."/>
            <person name="Lapidus A."/>
            <person name="Nolan M."/>
            <person name="Lucas S."/>
            <person name="Hammon N."/>
            <person name="Deshpande S."/>
            <person name="Cheng J.F."/>
            <person name="Tapia R."/>
            <person name="Goodwin L.A."/>
            <person name="Pitluck S."/>
            <person name="Liolios K."/>
            <person name="Pagani I."/>
            <person name="Ivanova N."/>
            <person name="Mavromatis K."/>
            <person name="Mikhailova N."/>
            <person name="Huntemann M."/>
            <person name="Pati A."/>
            <person name="Chen A."/>
            <person name="Palaniappan K."/>
            <person name="Land M."/>
            <person name="Hauser L."/>
            <person name="Brambilla E.M."/>
            <person name="Rohde M."/>
            <person name="Spring S."/>
            <person name="Gronow S."/>
            <person name="Goker M."/>
            <person name="Woyke T."/>
            <person name="Bristow J."/>
            <person name="Eisen J.A."/>
            <person name="Markowitz V."/>
            <person name="Hugenholtz P."/>
            <person name="Kyrpides N.C."/>
            <person name="Klenk H.P."/>
            <person name="Detter J.C."/>
        </authorList>
    </citation>
    <scope>NUCLEOTIDE SEQUENCE [LARGE SCALE GENOMIC DNA]</scope>
    <source>
        <strain evidence="2">ATCC BAA-1237 / DSM 17374 / SPN1</strain>
    </source>
</reference>
<dbReference type="InterPro" id="IPR039366">
    <property type="entry name" value="Pilotin"/>
</dbReference>
<reference evidence="2" key="1">
    <citation type="submission" date="2011-04" db="EMBL/GenBank/DDBJ databases">
        <title>The complete genome of Spirochaeta coccoides DSM 17374.</title>
        <authorList>
            <person name="Lucas S."/>
            <person name="Copeland A."/>
            <person name="Lapidus A."/>
            <person name="Bruce D."/>
            <person name="Goodwin L."/>
            <person name="Pitluck S."/>
            <person name="Peters L."/>
            <person name="Kyrpides N."/>
            <person name="Mavromatis K."/>
            <person name="Pagani I."/>
            <person name="Ivanova N."/>
            <person name="Ovchinnikova G."/>
            <person name="Lu M."/>
            <person name="Detter J.C."/>
            <person name="Tapia R."/>
            <person name="Han C."/>
            <person name="Land M."/>
            <person name="Hauser L."/>
            <person name="Markowitz V."/>
            <person name="Cheng J.-F."/>
            <person name="Hugenholtz P."/>
            <person name="Woyke T."/>
            <person name="Wu D."/>
            <person name="Spring S."/>
            <person name="Schroeder M."/>
            <person name="Brambilla E."/>
            <person name="Klenk H.-P."/>
            <person name="Eisen J.A."/>
        </authorList>
    </citation>
    <scope>NUCLEOTIDE SEQUENCE [LARGE SCALE GENOMIC DNA]</scope>
    <source>
        <strain evidence="2">ATCC BAA-1237 / DSM 17374 / SPN1</strain>
    </source>
</reference>
<dbReference type="STRING" id="760011.Spico_0708"/>
<proteinExistence type="predicted"/>
<evidence type="ECO:0000313" key="2">
    <source>
        <dbReference type="Proteomes" id="UP000007939"/>
    </source>
</evidence>